<feature type="domain" description="LAA1-like C-terminal TPR repeats" evidence="3">
    <location>
        <begin position="1773"/>
        <end position="1930"/>
    </location>
</feature>
<evidence type="ECO:0000259" key="3">
    <source>
        <dbReference type="Pfam" id="PF25808"/>
    </source>
</evidence>
<sequence length="2751" mass="290359">MSAAIAARPPDALPDGLPSDQALRDAIAAGHAESFVIVALQHIDDAALNAHSASAADLLALLVLLLRIIGVDRLQDDVWNHVEPGRAARLTVGRALCRIYDHAAPRPLFQLVGALLAAAVAVPHDNDHVQRLVAILHVLAELFVAHGNNLHSMLADAAAASLRIFKSSAVPLVRAHALSLLHILFSLGAPTSKDLQKALRAALADKAGPVVRAAAACLAYEPQKSVADAEALIAACVRAHPCDQKTLRALARLVAVVLTKKLDAPPPADDQPSHDDDEPQKGPALRPLFAVSEQLDLLRAHFAKAQNWPARSAVLHMYHALFALHGNAWIEANYQDVVRHILGPLAAGELELAAAPADAARLRAATRALLRSLGAALREPAQEGAAVAIGDLLNAWPPPTPDVQPPSDTALVLALSEAAALVDKLAVLPTSLIDAVYAPAIRTLSHPSPAVRAHAAWCIATLCRVHPGHIAPTTAELLGFLRRDIAALSSAQPDAGVALRARLCGHSTALAAIVHVTASLPLYTSAADADALYALATDLLEHGGSLPLPQAAAAVAAAWSILAALFSFGPDYARGRLSLFLTLWRNALGRTVDAPGDAECAFLCHVRLHALAALLAFLAHGGAELLSAEASRRVVVSLSRALHFVENIRTHPTAPSGVPGVLPTRDAVPLLRARLMRCFAQLADNPATVTLLPQLVSLTVQYFGRPEHCTGSAAQAQISATAGQYTGLWSARDNIAYGATSFIRLADASQNSAYSALAAWRRGAVLLPSDPHMPLPDYLDALAATPILGSIEHDVMSLYVASAALPTPVPAATAQTDAALELFAALLPYAPRDAQISTCESLAGFLRSPLLDKNPGRRMAVLSNYTVGLLGALRTSMHSSTRGSGFANDRVSAACRTVAQAALLQGDQVLRPAAAELYGRLAAAGGSPALGAQVQFLVEQIVDNRNADARASCAHAAGEIYHRVGGLSAAPLTNTLSSLLMSLAADAHPAVHYAALAALCRIIEAAGVGYQSHVNSTLGLLVRLYAVPTHEPEGGSAGSTNLRATLPVYAVLARTVGALVGVLGPDLQQGSSKHSLISALLHQLVLDSQPPAADALEALQQLSLVIPGVLDSETSMRRLGAFVQSNDLALQKAAVSAYYQLVQRGPEALVQHGGRKLLATLLALVDAQPTLDGVRAVLAAWLLHSAPARPVAWIDICRSVLLVPGALGMLAGQASTGAAKNDTDDEDAVIQLEATGDSTISWHTHLFVLQCVHDVLVVTTDPAHVGRTSDAASPHSLASRVGDLIKIAVGASNAPHTPVRLLGLQTLRDVVERFHDTPDPAFPDTRLLEQFQAPITAALMPAFAADSTPEVLAAAVRVCAVCITAGIEQGGGGRIERQLIAALDQTIAGGDTVGSLTNMAPAAVAHVRLAVLSAWADLQTATQPPALLQPRMATLLRAWIGALTQYAAARVGAESDAAAPLCSVNGVLAPLVRTHVLHDFGSAWPRILQAVSVACTHSPDAVREALDAGDVSSTCVALYALAFETLCDELGHHSTRDRTVLNAALSSLSVLVDVRYSGEFLLHTVLYDELLELIQRAFLVEDTAVQLGVIHVVRTLVLSYRERLLEGDDSMAHDDALWSTKLGALLRAVHAYIARLPHAHRPVADKAQLLGAALQASLDMAQVCVTHVQADLVAILFSILADYTRREDDAAHMLPSVLPVLRPLCARACALSVSLGTDDMARVVHGYLSSAINEADALRARAGATVDAKRRNALVSVSLALVALDAHIPIAAAVVERFSFLLGQQLKASPAEALGALQCIRPIVLASASNDVPSLRALVGMLLPHLLEYIIREAPSLEAPASVEQAFDVLHLFVRAMPASYGTAALCITLPVFVYLAKHAGIDAPIVRTVCAQLVGIAQDHAAAFKHASASLPPDDRNTVHEALKRALNVTDAPTRAPRGGTSISLQSMDQATAAVDPALPVAVAPIPSSSARPAPEKGILRASRASTAPWFARDFVSVINTRLAQQGVPVKVPTQAGALFTNVMKRIGFKETDADDDRSPGTPTEAAPDPPTPRMKHVHFRYDDLTHTYPITSTTAPGTEHATLARVENERRAAVAERQGRPLSPPELIALYRVCCHAREEPVNISVVKVLDQAKEWDKQRPLNFSNTRLAEGFAPVADLLGVPLGVQSLSFDACALDSKAVHDLAHAIKASNSVHTLSLADNDIKRDGWAALGQLLQDGPLQSLDVSGNSFSRHYIYALLQRGCVLVSLRFDRCNLRTSALEAISDTVRTLDIQHLSLRRNKIGMISANALAAVLQDYHDAARPIITSAEAVHIMPCADVYTSEPGPVVGTLLSGQEEHAPSSTSRIERINALVERTRALQRSFNRTPRTSTLLTLDLKSNQIRSGISSLATALRRNRTLRVLNLSDNGLDEAAFVTLCGALRYNTTLETLDVSHNPCCGPSLKGVLALREVLAVHPRLKRVFLSATCLASDGALALAECLPDARSLIHLDLSQNSINIAGLMALEVGLRMNTNVRCLDVSIPQGPEALQTARAIYDSLMRNTSNALERAYSDTTRRQAVTPLRKSALAAALAESDALTDMLHLDQPSGHTPCPSNKSVGSGKSHPSTDSHKSTDPLTDATAAIDLADDSYSRDNIHSSFTSFSASSSASSLASSSPAADAAITAPASAATDVTDSAREDLTLEIPVCASSDDVQSPIQHANELLNEEGTIFRRAKSIGIDADAPEPVAREKSGDELRTDILADDGAAL</sequence>
<dbReference type="GO" id="GO:0016020">
    <property type="term" value="C:membrane"/>
    <property type="evidence" value="ECO:0007669"/>
    <property type="project" value="TreeGrafter"/>
</dbReference>
<dbReference type="SMART" id="SM00368">
    <property type="entry name" value="LRR_RI"/>
    <property type="match status" value="7"/>
</dbReference>
<feature type="region of interest" description="Disordered" evidence="2">
    <location>
        <begin position="2725"/>
        <end position="2751"/>
    </location>
</feature>
<dbReference type="InterPro" id="IPR011989">
    <property type="entry name" value="ARM-like"/>
</dbReference>
<dbReference type="PANTHER" id="PTHR21663:SF0">
    <property type="entry name" value="HEAT REPEAT-CONTAINING PROTEIN 5B"/>
    <property type="match status" value="1"/>
</dbReference>
<dbReference type="InterPro" id="IPR016024">
    <property type="entry name" value="ARM-type_fold"/>
</dbReference>
<dbReference type="SUPFAM" id="SSF48371">
    <property type="entry name" value="ARM repeat"/>
    <property type="match status" value="3"/>
</dbReference>
<dbReference type="InterPro" id="IPR040108">
    <property type="entry name" value="Laa1/Sip1/HEATR5"/>
</dbReference>
<dbReference type="GO" id="GO:0006897">
    <property type="term" value="P:endocytosis"/>
    <property type="evidence" value="ECO:0007669"/>
    <property type="project" value="TreeGrafter"/>
</dbReference>
<feature type="compositionally biased region" description="Polar residues" evidence="2">
    <location>
        <begin position="2595"/>
        <end position="2607"/>
    </location>
</feature>
<proteinExistence type="inferred from homology"/>
<dbReference type="EMBL" id="CP119877">
    <property type="protein sequence ID" value="WFD34143.1"/>
    <property type="molecule type" value="Genomic_DNA"/>
</dbReference>
<dbReference type="Pfam" id="PF20210">
    <property type="entry name" value="Laa1_Sip1_HTR5"/>
    <property type="match status" value="1"/>
</dbReference>
<dbReference type="GO" id="GO:0005829">
    <property type="term" value="C:cytosol"/>
    <property type="evidence" value="ECO:0007669"/>
    <property type="project" value="GOC"/>
</dbReference>
<dbReference type="Gene3D" id="1.25.10.10">
    <property type="entry name" value="Leucine-rich Repeat Variant"/>
    <property type="match status" value="1"/>
</dbReference>
<dbReference type="GO" id="GO:0008104">
    <property type="term" value="P:intracellular protein localization"/>
    <property type="evidence" value="ECO:0007669"/>
    <property type="project" value="TreeGrafter"/>
</dbReference>
<keyword evidence="5" id="KW-1185">Reference proteome</keyword>
<protein>
    <recommendedName>
        <fullName evidence="3">LAA1-like C-terminal TPR repeats domain-containing protein</fullName>
    </recommendedName>
</protein>
<dbReference type="PANTHER" id="PTHR21663">
    <property type="entry name" value="HYPOTHETICAL HEAT DOMAIN-CONTAINING"/>
    <property type="match status" value="1"/>
</dbReference>
<organism evidence="4 5">
    <name type="scientific">Malassezia cuniculi</name>
    <dbReference type="NCBI Taxonomy" id="948313"/>
    <lineage>
        <taxon>Eukaryota</taxon>
        <taxon>Fungi</taxon>
        <taxon>Dikarya</taxon>
        <taxon>Basidiomycota</taxon>
        <taxon>Ustilaginomycotina</taxon>
        <taxon>Malasseziomycetes</taxon>
        <taxon>Malasseziales</taxon>
        <taxon>Malasseziaceae</taxon>
        <taxon>Malassezia</taxon>
    </lineage>
</organism>
<dbReference type="InterPro" id="IPR046837">
    <property type="entry name" value="Laa1/Sip1/HEATR5-like_HEAT"/>
</dbReference>
<evidence type="ECO:0000313" key="5">
    <source>
        <dbReference type="Proteomes" id="UP001219933"/>
    </source>
</evidence>
<evidence type="ECO:0000313" key="4">
    <source>
        <dbReference type="EMBL" id="WFD34143.1"/>
    </source>
</evidence>
<name>A0AAF0ENY0_9BASI</name>
<dbReference type="PROSITE" id="PS51450">
    <property type="entry name" value="LRR"/>
    <property type="match status" value="1"/>
</dbReference>
<dbReference type="GO" id="GO:0030139">
    <property type="term" value="C:endocytic vesicle"/>
    <property type="evidence" value="ECO:0007669"/>
    <property type="project" value="TreeGrafter"/>
</dbReference>
<gene>
    <name evidence="4" type="ORF">MCUN1_000979</name>
</gene>
<dbReference type="GO" id="GO:0042147">
    <property type="term" value="P:retrograde transport, endosome to Golgi"/>
    <property type="evidence" value="ECO:0007669"/>
    <property type="project" value="TreeGrafter"/>
</dbReference>
<dbReference type="Gene3D" id="3.80.10.10">
    <property type="entry name" value="Ribonuclease Inhibitor"/>
    <property type="match status" value="3"/>
</dbReference>
<dbReference type="GO" id="GO:0005794">
    <property type="term" value="C:Golgi apparatus"/>
    <property type="evidence" value="ECO:0007669"/>
    <property type="project" value="TreeGrafter"/>
</dbReference>
<dbReference type="InterPro" id="IPR001611">
    <property type="entry name" value="Leu-rich_rpt"/>
</dbReference>
<dbReference type="Proteomes" id="UP001219933">
    <property type="component" value="Chromosome 1"/>
</dbReference>
<comment type="similarity">
    <text evidence="1">Belongs to the HEATR5 family.</text>
</comment>
<feature type="region of interest" description="Disordered" evidence="2">
    <location>
        <begin position="2032"/>
        <end position="2056"/>
    </location>
</feature>
<feature type="compositionally biased region" description="Basic and acidic residues" evidence="2">
    <location>
        <begin position="2730"/>
        <end position="2743"/>
    </location>
</feature>
<reference evidence="4" key="1">
    <citation type="submission" date="2023-03" db="EMBL/GenBank/DDBJ databases">
        <title>Mating type loci evolution in Malassezia.</title>
        <authorList>
            <person name="Coelho M.A."/>
        </authorList>
    </citation>
    <scope>NUCLEOTIDE SEQUENCE</scope>
    <source>
        <strain evidence="4">CBS 11721</strain>
    </source>
</reference>
<dbReference type="Pfam" id="PF25808">
    <property type="entry name" value="TPR_LAA1_C"/>
    <property type="match status" value="1"/>
</dbReference>
<dbReference type="InterPro" id="IPR057981">
    <property type="entry name" value="TPR_LAA1-like_C"/>
</dbReference>
<dbReference type="Pfam" id="PF13516">
    <property type="entry name" value="LRR_6"/>
    <property type="match status" value="2"/>
</dbReference>
<feature type="region of interest" description="Disordered" evidence="2">
    <location>
        <begin position="263"/>
        <end position="284"/>
    </location>
</feature>
<evidence type="ECO:0000256" key="1">
    <source>
        <dbReference type="ARBA" id="ARBA00008304"/>
    </source>
</evidence>
<evidence type="ECO:0000256" key="2">
    <source>
        <dbReference type="SAM" id="MobiDB-lite"/>
    </source>
</evidence>
<accession>A0AAF0ENY0</accession>
<dbReference type="SUPFAM" id="SSF52047">
    <property type="entry name" value="RNI-like"/>
    <property type="match status" value="1"/>
</dbReference>
<dbReference type="InterPro" id="IPR032675">
    <property type="entry name" value="LRR_dom_sf"/>
</dbReference>
<feature type="region of interest" description="Disordered" evidence="2">
    <location>
        <begin position="2585"/>
        <end position="2619"/>
    </location>
</feature>